<dbReference type="Proteomes" id="UP000029558">
    <property type="component" value="Chromosome"/>
</dbReference>
<comment type="catalytic activity">
    <reaction evidence="9">
        <text>N-terminal S-1,2-diacyl-sn-glyceryl-L-cysteinyl-[lipoprotein] + a glycerophospholipid = N-acyl-S-1,2-diacyl-sn-glyceryl-L-cysteinyl-[lipoprotein] + a 2-acyl-sn-glycero-3-phospholipid + H(+)</text>
        <dbReference type="Rhea" id="RHEA:48228"/>
        <dbReference type="Rhea" id="RHEA-COMP:14681"/>
        <dbReference type="Rhea" id="RHEA-COMP:14684"/>
        <dbReference type="ChEBI" id="CHEBI:15378"/>
        <dbReference type="ChEBI" id="CHEBI:136912"/>
        <dbReference type="ChEBI" id="CHEBI:140656"/>
        <dbReference type="ChEBI" id="CHEBI:140657"/>
        <dbReference type="ChEBI" id="CHEBI:140660"/>
        <dbReference type="EC" id="2.3.1.269"/>
    </reaction>
</comment>
<feature type="domain" description="CN hydrolase" evidence="10">
    <location>
        <begin position="238"/>
        <end position="474"/>
    </location>
</feature>
<dbReference type="EMBL" id="CP012508">
    <property type="protein sequence ID" value="ALB23650.1"/>
    <property type="molecule type" value="Genomic_DNA"/>
</dbReference>
<evidence type="ECO:0000256" key="6">
    <source>
        <dbReference type="ARBA" id="ARBA00022989"/>
    </source>
</evidence>
<evidence type="ECO:0000259" key="10">
    <source>
        <dbReference type="PROSITE" id="PS50263"/>
    </source>
</evidence>
<dbReference type="RefSeq" id="WP_027242569.1">
    <property type="nucleotide sequence ID" value="NZ_CP012508.1"/>
</dbReference>
<keyword evidence="7 9" id="KW-0472">Membrane</keyword>
<evidence type="ECO:0000256" key="4">
    <source>
        <dbReference type="ARBA" id="ARBA00022679"/>
    </source>
</evidence>
<proteinExistence type="inferred from homology"/>
<evidence type="ECO:0000256" key="3">
    <source>
        <dbReference type="ARBA" id="ARBA00022475"/>
    </source>
</evidence>
<sequence>MQVAQINMSSVELLNFRRWWGDGIALLSGTLGTLSMAPFNFSYLAIVSALLLIFTLRDVSVRHALWRGWLYGFGLFLTGSSWVYVSIATYSEAGVIGAGALALLFASVLALIPMAKSMLMRRFFNLHSPLVLLTAVPAIWVLIDWLQSWLFTGFPWLYLGYSQLTTPLAGFAPIFSVYGVTLAVVLSAAFILIILRGPSHNWRYLSIIGLVVLFAFGMILKKVPWTQPDSQPFQVGLVQGNVTMSMKWDPEQWTDNIEHYQELSQPLFLNNKTRLIIWPETAVPILAHQIPGPLAELNEQAKVRNIGLVFGIPLQFRGQFFNGMLGVGNAHGAYMKRHLVPFGEYWPSWSEFFGRWLHLPMSDFTAGKENQKLMRLGKMSFISLICYEVGFPELVREGLPWGGFIVAISDSSWFGHSIAKYQMLEMAQMRALETGRYFLNVDNSGVTAVISPMGKVLNQAKPDHSEVTTGEITTMQGATPWVSDGTHLIGLVILLLLAVAVFIQTRGKNNDKQGKK</sequence>
<accession>A0AAC8VJJ5</accession>
<evidence type="ECO:0000256" key="9">
    <source>
        <dbReference type="HAMAP-Rule" id="MF_01148"/>
    </source>
</evidence>
<dbReference type="GO" id="GO:0005886">
    <property type="term" value="C:plasma membrane"/>
    <property type="evidence" value="ECO:0007669"/>
    <property type="project" value="UniProtKB-SubCell"/>
</dbReference>
<keyword evidence="5 9" id="KW-0812">Transmembrane</keyword>
<dbReference type="InterPro" id="IPR036526">
    <property type="entry name" value="C-N_Hydrolase_sf"/>
</dbReference>
<dbReference type="Pfam" id="PF00795">
    <property type="entry name" value="CN_hydrolase"/>
    <property type="match status" value="1"/>
</dbReference>
<dbReference type="GO" id="GO:0042158">
    <property type="term" value="P:lipoprotein biosynthetic process"/>
    <property type="evidence" value="ECO:0007669"/>
    <property type="project" value="UniProtKB-UniRule"/>
</dbReference>
<evidence type="ECO:0000256" key="8">
    <source>
        <dbReference type="ARBA" id="ARBA00023315"/>
    </source>
</evidence>
<feature type="transmembrane region" description="Helical" evidence="9">
    <location>
        <begin position="36"/>
        <end position="56"/>
    </location>
</feature>
<comment type="function">
    <text evidence="9">Catalyzes the phospholipid dependent N-acylation of the N-terminal cysteine of apolipoprotein, the last step in lipoprotein maturation.</text>
</comment>
<feature type="transmembrane region" description="Helical" evidence="9">
    <location>
        <begin position="124"/>
        <end position="151"/>
    </location>
</feature>
<gene>
    <name evidence="9" type="primary">lnt</name>
    <name evidence="11" type="ORF">KU39_2472</name>
</gene>
<feature type="transmembrane region" description="Helical" evidence="9">
    <location>
        <begin position="485"/>
        <end position="503"/>
    </location>
</feature>
<keyword evidence="6 9" id="KW-1133">Transmembrane helix</keyword>
<dbReference type="InterPro" id="IPR003010">
    <property type="entry name" value="C-N_Hydrolase"/>
</dbReference>
<feature type="transmembrane region" description="Helical" evidence="9">
    <location>
        <begin position="93"/>
        <end position="112"/>
    </location>
</feature>
<feature type="transmembrane region" description="Helical" evidence="9">
    <location>
        <begin position="171"/>
        <end position="195"/>
    </location>
</feature>
<dbReference type="InterPro" id="IPR004563">
    <property type="entry name" value="Apolipo_AcylTrfase"/>
</dbReference>
<name>A0AAC8VJJ5_PISSA</name>
<keyword evidence="3 9" id="KW-1003">Cell membrane</keyword>
<protein>
    <recommendedName>
        <fullName evidence="9">Apolipoprotein N-acyltransferase</fullName>
        <shortName evidence="9">ALP N-acyltransferase</shortName>
        <ecNumber evidence="9">2.3.1.269</ecNumber>
    </recommendedName>
</protein>
<reference evidence="11 12" key="1">
    <citation type="journal article" date="2014" name="Genome Announc.">
        <title>Comparative Genome Analysis of Two Isolates of the Fish Pathogen Piscirickettsia salmonis from Different Hosts Reveals Major Differences in Virulence-Associated Secretion Systems.</title>
        <authorList>
            <person name="Bohle H."/>
            <person name="Henriquez P."/>
            <person name="Grothusen H."/>
            <person name="Navas E."/>
            <person name="Sandoval A."/>
            <person name="Bustamante F."/>
            <person name="Bustos P."/>
            <person name="Mancilla M."/>
        </authorList>
    </citation>
    <scope>NUCLEOTIDE SEQUENCE [LARGE SCALE GENOMIC DNA]</scope>
    <source>
        <strain evidence="12">B1-32597</strain>
    </source>
</reference>
<keyword evidence="4 9" id="KW-0808">Transferase</keyword>
<evidence type="ECO:0000313" key="12">
    <source>
        <dbReference type="Proteomes" id="UP000029558"/>
    </source>
</evidence>
<dbReference type="Gene3D" id="3.60.110.10">
    <property type="entry name" value="Carbon-nitrogen hydrolase"/>
    <property type="match status" value="1"/>
</dbReference>
<dbReference type="PANTHER" id="PTHR38686">
    <property type="entry name" value="APOLIPOPROTEIN N-ACYLTRANSFERASE"/>
    <property type="match status" value="1"/>
</dbReference>
<dbReference type="PROSITE" id="PS50263">
    <property type="entry name" value="CN_HYDROLASE"/>
    <property type="match status" value="1"/>
</dbReference>
<comment type="similarity">
    <text evidence="2 9">Belongs to the CN hydrolase family. Apolipoprotein N-acyltransferase subfamily.</text>
</comment>
<keyword evidence="8 9" id="KW-0012">Acyltransferase</keyword>
<dbReference type="InterPro" id="IPR045378">
    <property type="entry name" value="LNT_N"/>
</dbReference>
<evidence type="ECO:0000256" key="1">
    <source>
        <dbReference type="ARBA" id="ARBA00004651"/>
    </source>
</evidence>
<dbReference type="SUPFAM" id="SSF56317">
    <property type="entry name" value="Carbon-nitrogen hydrolase"/>
    <property type="match status" value="1"/>
</dbReference>
<dbReference type="HAMAP" id="MF_01148">
    <property type="entry name" value="Lnt"/>
    <property type="match status" value="1"/>
</dbReference>
<dbReference type="EC" id="2.3.1.269" evidence="9"/>
<dbReference type="PANTHER" id="PTHR38686:SF1">
    <property type="entry name" value="APOLIPOPROTEIN N-ACYLTRANSFERASE"/>
    <property type="match status" value="1"/>
</dbReference>
<evidence type="ECO:0000256" key="2">
    <source>
        <dbReference type="ARBA" id="ARBA00010065"/>
    </source>
</evidence>
<dbReference type="CDD" id="cd07571">
    <property type="entry name" value="ALP_N-acyl_transferase"/>
    <property type="match status" value="1"/>
</dbReference>
<evidence type="ECO:0000256" key="5">
    <source>
        <dbReference type="ARBA" id="ARBA00022692"/>
    </source>
</evidence>
<evidence type="ECO:0000313" key="11">
    <source>
        <dbReference type="EMBL" id="ALB23650.1"/>
    </source>
</evidence>
<organism evidence="11 12">
    <name type="scientific">Piscirickettsia salmonis</name>
    <dbReference type="NCBI Taxonomy" id="1238"/>
    <lineage>
        <taxon>Bacteria</taxon>
        <taxon>Pseudomonadati</taxon>
        <taxon>Pseudomonadota</taxon>
        <taxon>Gammaproteobacteria</taxon>
        <taxon>Thiotrichales</taxon>
        <taxon>Piscirickettsiaceae</taxon>
        <taxon>Piscirickettsia</taxon>
    </lineage>
</organism>
<evidence type="ECO:0000256" key="7">
    <source>
        <dbReference type="ARBA" id="ARBA00023136"/>
    </source>
</evidence>
<feature type="transmembrane region" description="Helical" evidence="9">
    <location>
        <begin position="68"/>
        <end position="87"/>
    </location>
</feature>
<dbReference type="NCBIfam" id="TIGR00546">
    <property type="entry name" value="lnt"/>
    <property type="match status" value="1"/>
</dbReference>
<comment type="subcellular location">
    <subcellularLocation>
        <location evidence="1 9">Cell membrane</location>
        <topology evidence="1 9">Multi-pass membrane protein</topology>
    </subcellularLocation>
</comment>
<feature type="transmembrane region" description="Helical" evidence="9">
    <location>
        <begin position="202"/>
        <end position="220"/>
    </location>
</feature>
<comment type="pathway">
    <text evidence="9">Protein modification; lipoprotein biosynthesis (N-acyl transfer).</text>
</comment>
<dbReference type="Pfam" id="PF20154">
    <property type="entry name" value="LNT_N"/>
    <property type="match status" value="1"/>
</dbReference>
<dbReference type="AlphaFoldDB" id="A0AAC8VJJ5"/>
<dbReference type="GO" id="GO:0016410">
    <property type="term" value="F:N-acyltransferase activity"/>
    <property type="evidence" value="ECO:0007669"/>
    <property type="project" value="UniProtKB-UniRule"/>
</dbReference>